<feature type="transmembrane region" description="Helical" evidence="1">
    <location>
        <begin position="58"/>
        <end position="85"/>
    </location>
</feature>
<keyword evidence="1" id="KW-0812">Transmembrane</keyword>
<feature type="transmembrane region" description="Helical" evidence="1">
    <location>
        <begin position="29"/>
        <end position="46"/>
    </location>
</feature>
<reference evidence="2 3" key="1">
    <citation type="submission" date="2016-01" db="EMBL/GenBank/DDBJ databases">
        <title>Complete genome sequence of strain Lentibacillus amyloliquefaciens LAM0015T isolated from saline sediment.</title>
        <authorList>
            <person name="Wang J.-L."/>
            <person name="He M.-X."/>
        </authorList>
    </citation>
    <scope>NUCLEOTIDE SEQUENCE [LARGE SCALE GENOMIC DNA]</scope>
    <source>
        <strain evidence="2 3">LAM0015</strain>
    </source>
</reference>
<dbReference type="AlphaFoldDB" id="A0A0U3W9P6"/>
<dbReference type="KEGG" id="lao:AOX59_15270"/>
<keyword evidence="1" id="KW-1133">Transmembrane helix</keyword>
<keyword evidence="1" id="KW-0472">Membrane</keyword>
<dbReference type="EMBL" id="CP013862">
    <property type="protein sequence ID" value="ALX49808.1"/>
    <property type="molecule type" value="Genomic_DNA"/>
</dbReference>
<protein>
    <submittedName>
        <fullName evidence="2">Uncharacterized protein</fullName>
    </submittedName>
</protein>
<evidence type="ECO:0000313" key="2">
    <source>
        <dbReference type="EMBL" id="ALX49808.1"/>
    </source>
</evidence>
<dbReference type="OrthoDB" id="9798415at2"/>
<evidence type="ECO:0000313" key="3">
    <source>
        <dbReference type="Proteomes" id="UP000050331"/>
    </source>
</evidence>
<evidence type="ECO:0000256" key="1">
    <source>
        <dbReference type="SAM" id="Phobius"/>
    </source>
</evidence>
<proteinExistence type="predicted"/>
<name>A0A0U3W9P6_9BACI</name>
<dbReference type="RefSeq" id="WP_068446760.1">
    <property type="nucleotide sequence ID" value="NZ_CP013862.1"/>
</dbReference>
<keyword evidence="3" id="KW-1185">Reference proteome</keyword>
<accession>A0A0U3W9P6</accession>
<dbReference type="STRING" id="1472767.AOX59_15270"/>
<organism evidence="2 3">
    <name type="scientific">Lentibacillus amyloliquefaciens</name>
    <dbReference type="NCBI Taxonomy" id="1472767"/>
    <lineage>
        <taxon>Bacteria</taxon>
        <taxon>Bacillati</taxon>
        <taxon>Bacillota</taxon>
        <taxon>Bacilli</taxon>
        <taxon>Bacillales</taxon>
        <taxon>Bacillaceae</taxon>
        <taxon>Lentibacillus</taxon>
    </lineage>
</organism>
<gene>
    <name evidence="2" type="ORF">AOX59_15270</name>
</gene>
<sequence length="392" mass="46867">MLNLTKKEIHNITVIDKNKKFLDKGFGHYYYRGLIFFFVILILFSIPLIRGDASGLDYLFLFIVLFLFYSMIMGMLWGFVSLSAWSGKRYIKKMNISRKEYEEIIHEHGKDELTEMYEQLTKRYQVESLHKMPEFRVPENPVIYEKVGRWLGWDEVDKSQNSRKKSKSDSLAIYKMLLHYWNKRFFQVHYTTKRTKNTSFGRKHVFDSVEGDKVTIENYYEAPHPVNDDLLFDTISYVYKQKKNVYDERKSNIGILWNLQMPDVKEFNSDISNNFYIAPAGKQSKMDFYNYHVTRGGYDVYITGDVLNRELDKVLKLISPFTERDWELGVEYTGSYMYIYLPEFLPDIENITSESELLHVCRRVDSFYSFFKRSLVWRYGEIEMWNKGEPND</sequence>
<dbReference type="Proteomes" id="UP000050331">
    <property type="component" value="Chromosome"/>
</dbReference>